<comment type="subcellular location">
    <subcellularLocation>
        <location evidence="1">Cell membrane</location>
        <topology evidence="1">Multi-pass membrane protein</topology>
    </subcellularLocation>
</comment>
<evidence type="ECO:0000313" key="8">
    <source>
        <dbReference type="Proteomes" id="UP001250932"/>
    </source>
</evidence>
<dbReference type="Proteomes" id="UP001250932">
    <property type="component" value="Unassembled WGS sequence"/>
</dbReference>
<keyword evidence="5 6" id="KW-0472">Membrane</keyword>
<evidence type="ECO:0000256" key="2">
    <source>
        <dbReference type="ARBA" id="ARBA00022475"/>
    </source>
</evidence>
<evidence type="ECO:0000313" key="7">
    <source>
        <dbReference type="EMBL" id="MDT7043189.1"/>
    </source>
</evidence>
<reference evidence="7 8" key="1">
    <citation type="journal article" date="2023" name="ISME J.">
        <title>Cultivation and genomic characterization of novel and ubiquitous marine nitrite-oxidizing bacteria from the Nitrospirales.</title>
        <authorList>
            <person name="Mueller A.J."/>
            <person name="Daebeler A."/>
            <person name="Herbold C.W."/>
            <person name="Kirkegaard R.H."/>
            <person name="Daims H."/>
        </authorList>
    </citation>
    <scope>NUCLEOTIDE SEQUENCE [LARGE SCALE GENOMIC DNA]</scope>
    <source>
        <strain evidence="7 8">EB</strain>
    </source>
</reference>
<gene>
    <name evidence="7" type="ORF">PPG34_12585</name>
</gene>
<organism evidence="7 8">
    <name type="scientific">Candidatus Nitronereus thalassa</name>
    <dbReference type="NCBI Taxonomy" id="3020898"/>
    <lineage>
        <taxon>Bacteria</taxon>
        <taxon>Pseudomonadati</taxon>
        <taxon>Nitrospirota</taxon>
        <taxon>Nitrospiria</taxon>
        <taxon>Nitrospirales</taxon>
        <taxon>Nitrospiraceae</taxon>
        <taxon>Candidatus Nitronereus</taxon>
    </lineage>
</organism>
<evidence type="ECO:0000256" key="5">
    <source>
        <dbReference type="ARBA" id="ARBA00023136"/>
    </source>
</evidence>
<keyword evidence="8" id="KW-1185">Reference proteome</keyword>
<proteinExistence type="predicted"/>
<evidence type="ECO:0000256" key="1">
    <source>
        <dbReference type="ARBA" id="ARBA00004651"/>
    </source>
</evidence>
<keyword evidence="2" id="KW-1003">Cell membrane</keyword>
<evidence type="ECO:0000256" key="3">
    <source>
        <dbReference type="ARBA" id="ARBA00022692"/>
    </source>
</evidence>
<evidence type="ECO:0000256" key="6">
    <source>
        <dbReference type="SAM" id="Phobius"/>
    </source>
</evidence>
<dbReference type="RefSeq" id="WP_313833700.1">
    <property type="nucleotide sequence ID" value="NZ_JAQOUE010000001.1"/>
</dbReference>
<accession>A0ABU3K9U6</accession>
<feature type="transmembrane region" description="Helical" evidence="6">
    <location>
        <begin position="77"/>
        <end position="96"/>
    </location>
</feature>
<dbReference type="Pfam" id="PF06146">
    <property type="entry name" value="PsiE"/>
    <property type="match status" value="1"/>
</dbReference>
<dbReference type="EMBL" id="JAQOUE010000001">
    <property type="protein sequence ID" value="MDT7043189.1"/>
    <property type="molecule type" value="Genomic_DNA"/>
</dbReference>
<keyword evidence="4 6" id="KW-1133">Transmembrane helix</keyword>
<feature type="transmembrane region" description="Helical" evidence="6">
    <location>
        <begin position="138"/>
        <end position="155"/>
    </location>
</feature>
<dbReference type="InterPro" id="IPR020948">
    <property type="entry name" value="P_starv_induced_PsiE-like"/>
</dbReference>
<comment type="caution">
    <text evidence="7">The sequence shown here is derived from an EMBL/GenBank/DDBJ whole genome shotgun (WGS) entry which is preliminary data.</text>
</comment>
<feature type="transmembrane region" description="Helical" evidence="6">
    <location>
        <begin position="43"/>
        <end position="65"/>
    </location>
</feature>
<name>A0ABU3K9U6_9BACT</name>
<evidence type="ECO:0000256" key="4">
    <source>
        <dbReference type="ARBA" id="ARBA00022989"/>
    </source>
</evidence>
<protein>
    <submittedName>
        <fullName evidence="7">Phosphate-starvation-inducible PsiE family protein</fullName>
    </submittedName>
</protein>
<keyword evidence="3 6" id="KW-0812">Transmembrane</keyword>
<feature type="transmembrane region" description="Helical" evidence="6">
    <location>
        <begin position="108"/>
        <end position="126"/>
    </location>
</feature>
<sequence>MIFNFLSSSTQASGQSWNPNGRSPLGHLLSLNMTDIWMQGIKIVLSLLIITILTALAGGVLMTFVELHLLFSSPLEIALRQVIVNTLILLAIVEVFKTTLTYFSEGRVKVTFIVDTILVVMLTEVISMWFRDAPQEKWIILGGILLALAIIRVVAVQWSPTKGDIPVEATR</sequence>